<dbReference type="Gene3D" id="2.40.160.200">
    <property type="entry name" value="LURP1-related"/>
    <property type="match status" value="1"/>
</dbReference>
<dbReference type="Proteomes" id="UP001295469">
    <property type="component" value="Chromosome C05"/>
</dbReference>
<protein>
    <submittedName>
        <fullName evidence="2">(rape) hypothetical protein</fullName>
    </submittedName>
    <submittedName>
        <fullName evidence="3">BnaC05g37490D protein</fullName>
    </submittedName>
</protein>
<dbReference type="InterPro" id="IPR038595">
    <property type="entry name" value="LOR_sf"/>
</dbReference>
<keyword evidence="4" id="KW-1185">Reference proteome</keyword>
<dbReference type="Pfam" id="PF04525">
    <property type="entry name" value="LOR"/>
    <property type="match status" value="1"/>
</dbReference>
<reference evidence="2" key="3">
    <citation type="submission" date="2021-01" db="EMBL/GenBank/DDBJ databases">
        <authorList>
            <consortium name="Genoscope - CEA"/>
            <person name="William W."/>
        </authorList>
    </citation>
    <scope>NUCLEOTIDE SEQUENCE</scope>
</reference>
<comment type="similarity">
    <text evidence="1">Belongs to the LOR family.</text>
</comment>
<name>A0A078GZW2_BRANA</name>
<evidence type="ECO:0000313" key="2">
    <source>
        <dbReference type="EMBL" id="CAF1934148.1"/>
    </source>
</evidence>
<dbReference type="PANTHER" id="PTHR31087:SF92">
    <property type="entry name" value="PROTEIN LURP-ONE-RELATED 12"/>
    <property type="match status" value="1"/>
</dbReference>
<accession>A0A078GZW2</accession>
<organism evidence="3 4">
    <name type="scientific">Brassica napus</name>
    <name type="common">Rape</name>
    <dbReference type="NCBI Taxonomy" id="3708"/>
    <lineage>
        <taxon>Eukaryota</taxon>
        <taxon>Viridiplantae</taxon>
        <taxon>Streptophyta</taxon>
        <taxon>Embryophyta</taxon>
        <taxon>Tracheophyta</taxon>
        <taxon>Spermatophyta</taxon>
        <taxon>Magnoliopsida</taxon>
        <taxon>eudicotyledons</taxon>
        <taxon>Gunneridae</taxon>
        <taxon>Pentapetalae</taxon>
        <taxon>rosids</taxon>
        <taxon>malvids</taxon>
        <taxon>Brassicales</taxon>
        <taxon>Brassicaceae</taxon>
        <taxon>Brassiceae</taxon>
        <taxon>Brassica</taxon>
    </lineage>
</organism>
<dbReference type="InterPro" id="IPR025659">
    <property type="entry name" value="Tubby-like_C"/>
</dbReference>
<dbReference type="PaxDb" id="3708-A0A078GZW2"/>
<dbReference type="Gramene" id="CDY30113">
    <property type="protein sequence ID" value="CDY30113"/>
    <property type="gene ID" value="GSBRNA2T00044677001"/>
</dbReference>
<dbReference type="EMBL" id="HG994369">
    <property type="protein sequence ID" value="CAF1934148.1"/>
    <property type="molecule type" value="Genomic_DNA"/>
</dbReference>
<dbReference type="AlphaFoldDB" id="A0A078GZW2"/>
<dbReference type="EMBL" id="LK032249">
    <property type="protein sequence ID" value="CDY30113.1"/>
    <property type="molecule type" value="Genomic_DNA"/>
</dbReference>
<dbReference type="OMA" id="EHCEMED"/>
<sequence>MELVEEKKAPKEEKKMGERRVVVDKAYLYDEDKPLTVCKTSLFHTGDGFTAYDCNGDIIFRVDSYGRDNDELVLMDATGKCLLTVKRKRPTLHQRWEGFLGERSEGQKPIFSVRRSSIIGRCTMEVEVYDGSGEEYTIDGDFSLRSCLIYDTEKRTVAEIKRKVDMSTNVMLGRDVFALETKPGFDGAFAMGLVLVLDQINGDDPVEIGDEQVHPFVED</sequence>
<reference evidence="3 4" key="1">
    <citation type="journal article" date="2014" name="Science">
        <title>Plant genetics. Early allopolyploid evolution in the post-Neolithic Brassica napus oilseed genome.</title>
        <authorList>
            <person name="Chalhoub B."/>
            <person name="Denoeud F."/>
            <person name="Liu S."/>
            <person name="Parkin I.A."/>
            <person name="Tang H."/>
            <person name="Wang X."/>
            <person name="Chiquet J."/>
            <person name="Belcram H."/>
            <person name="Tong C."/>
            <person name="Samans B."/>
            <person name="Correa M."/>
            <person name="Da Silva C."/>
            <person name="Just J."/>
            <person name="Falentin C."/>
            <person name="Koh C.S."/>
            <person name="Le Clainche I."/>
            <person name="Bernard M."/>
            <person name="Bento P."/>
            <person name="Noel B."/>
            <person name="Labadie K."/>
            <person name="Alberti A."/>
            <person name="Charles M."/>
            <person name="Arnaud D."/>
            <person name="Guo H."/>
            <person name="Daviaud C."/>
            <person name="Alamery S."/>
            <person name="Jabbari K."/>
            <person name="Zhao M."/>
            <person name="Edger P.P."/>
            <person name="Chelaifa H."/>
            <person name="Tack D."/>
            <person name="Lassalle G."/>
            <person name="Mestiri I."/>
            <person name="Schnel N."/>
            <person name="Le Paslier M.C."/>
            <person name="Fan G."/>
            <person name="Renault V."/>
            <person name="Bayer P.E."/>
            <person name="Golicz A.A."/>
            <person name="Manoli S."/>
            <person name="Lee T.H."/>
            <person name="Thi V.H."/>
            <person name="Chalabi S."/>
            <person name="Hu Q."/>
            <person name="Fan C."/>
            <person name="Tollenaere R."/>
            <person name="Lu Y."/>
            <person name="Battail C."/>
            <person name="Shen J."/>
            <person name="Sidebottom C.H."/>
            <person name="Wang X."/>
            <person name="Canaguier A."/>
            <person name="Chauveau A."/>
            <person name="Berard A."/>
            <person name="Deniot G."/>
            <person name="Guan M."/>
            <person name="Liu Z."/>
            <person name="Sun F."/>
            <person name="Lim Y.P."/>
            <person name="Lyons E."/>
            <person name="Town C.D."/>
            <person name="Bancroft I."/>
            <person name="Wang X."/>
            <person name="Meng J."/>
            <person name="Ma J."/>
            <person name="Pires J.C."/>
            <person name="King G.J."/>
            <person name="Brunel D."/>
            <person name="Delourme R."/>
            <person name="Renard M."/>
            <person name="Aury J.M."/>
            <person name="Adams K.L."/>
            <person name="Batley J."/>
            <person name="Snowdon R.J."/>
            <person name="Tost J."/>
            <person name="Edwards D."/>
            <person name="Zhou Y."/>
            <person name="Hua W."/>
            <person name="Sharpe A.G."/>
            <person name="Paterson A.H."/>
            <person name="Guan C."/>
            <person name="Wincker P."/>
        </authorList>
    </citation>
    <scope>NUCLEOTIDE SEQUENCE [LARGE SCALE GENOMIC DNA]</scope>
    <source>
        <strain evidence="4">cv. Darmor-bzh</strain>
    </source>
</reference>
<dbReference type="Proteomes" id="UP000028999">
    <property type="component" value="Unassembled WGS sequence"/>
</dbReference>
<dbReference type="SUPFAM" id="SSF54518">
    <property type="entry name" value="Tubby C-terminal domain-like"/>
    <property type="match status" value="1"/>
</dbReference>
<evidence type="ECO:0000256" key="1">
    <source>
        <dbReference type="ARBA" id="ARBA00005437"/>
    </source>
</evidence>
<evidence type="ECO:0000313" key="3">
    <source>
        <dbReference type="EMBL" id="CDY30113.1"/>
    </source>
</evidence>
<gene>
    <name evidence="3" type="primary">BnaC05g37490D</name>
    <name evidence="2" type="ORF">DARMORV10_C05P50580.1</name>
    <name evidence="3" type="ORF">GSBRNA2T00044677001</name>
</gene>
<reference evidence="3" key="2">
    <citation type="submission" date="2014-06" db="EMBL/GenBank/DDBJ databases">
        <authorList>
            <person name="Genoscope - CEA"/>
        </authorList>
    </citation>
    <scope>NUCLEOTIDE SEQUENCE</scope>
</reference>
<proteinExistence type="inferred from homology"/>
<dbReference type="InterPro" id="IPR007612">
    <property type="entry name" value="LOR"/>
</dbReference>
<dbReference type="PANTHER" id="PTHR31087">
    <property type="match status" value="1"/>
</dbReference>
<evidence type="ECO:0000313" key="4">
    <source>
        <dbReference type="Proteomes" id="UP000028999"/>
    </source>
</evidence>